<accession>D8P6T9</accession>
<organism evidence="1">
    <name type="scientific">Ralstonia solanacearum CFBP2957</name>
    <dbReference type="NCBI Taxonomy" id="859656"/>
    <lineage>
        <taxon>Bacteria</taxon>
        <taxon>Pseudomonadati</taxon>
        <taxon>Pseudomonadota</taxon>
        <taxon>Betaproteobacteria</taxon>
        <taxon>Burkholderiales</taxon>
        <taxon>Burkholderiaceae</taxon>
        <taxon>Ralstonia</taxon>
        <taxon>Ralstonia solanacearum species complex</taxon>
    </lineage>
</organism>
<reference evidence="1" key="1">
    <citation type="journal article" date="2010" name="BMC Genomics">
        <title>Genomes of three tomato pathogens within the Ralstonia solanacearum species complex reveal significant evolutionary divergence.</title>
        <authorList>
            <person name="Remenant B."/>
            <person name="Coupat-Goutaland B."/>
            <person name="Guidot A."/>
            <person name="Cellier G."/>
            <person name="Wicker E."/>
            <person name="Allen C."/>
            <person name="Fegan M."/>
            <person name="Pruvost O."/>
            <person name="Elbaz M."/>
            <person name="Calteau A."/>
            <person name="Salvignol G."/>
            <person name="Mornico D."/>
            <person name="Mangenot S."/>
            <person name="Barbe V."/>
            <person name="Medigue C."/>
            <person name="Prior P."/>
        </authorList>
    </citation>
    <scope>NUCLEOTIDE SEQUENCE [LARGE SCALE GENOMIC DNA]</scope>
    <source>
        <strain evidence="1">CFBP2957</strain>
        <plasmid evidence="1">RCFBPv3_mp</plasmid>
    </source>
</reference>
<evidence type="ECO:0000313" key="1">
    <source>
        <dbReference type="EMBL" id="CBJ54625.1"/>
    </source>
</evidence>
<name>D8P6T9_RALSL</name>
<dbReference type="AlphaFoldDB" id="D8P6T9"/>
<keyword evidence="1" id="KW-0614">Plasmid</keyword>
<protein>
    <submittedName>
        <fullName evidence="1">Uncharacterized protein</fullName>
    </submittedName>
</protein>
<proteinExistence type="predicted"/>
<sequence length="94" mass="10526">MCMASRTSTGRAIGTFTVLHKAWPSAMNNALKLRTFRLPSVVKRPPQSMPAKTAWLTRGVAETMWMLMEKRTTGICTTPYEGGNSAKKTRPRLR</sequence>
<geneLocation type="plasmid" evidence="1">
    <name>RCFBPv3_mp</name>
</geneLocation>
<dbReference type="EMBL" id="FP885907">
    <property type="protein sequence ID" value="CBJ54625.1"/>
    <property type="molecule type" value="Genomic_DNA"/>
</dbReference>
<reference evidence="1" key="2">
    <citation type="submission" date="2010-02" db="EMBL/GenBank/DDBJ databases">
        <authorList>
            <person name="Genoscope - CEA"/>
        </authorList>
    </citation>
    <scope>NUCLEOTIDE SEQUENCE</scope>
    <source>
        <strain evidence="1">CFBP2957</strain>
        <plasmid evidence="1">RCFBPv3_mp</plasmid>
    </source>
</reference>
<gene>
    <name evidence="1" type="ORF">RCFBP_mp30547</name>
</gene>